<dbReference type="InterPro" id="IPR046346">
    <property type="entry name" value="Aminoacid_DH-like_N_sf"/>
</dbReference>
<dbReference type="InterPro" id="IPR006095">
    <property type="entry name" value="Glu/Leu/Phe/Val/Trp_DH"/>
</dbReference>
<dbReference type="RefSeq" id="WP_134334488.1">
    <property type="nucleotide sequence ID" value="NZ_BMCZ01000001.1"/>
</dbReference>
<keyword evidence="5" id="KW-0520">NAD</keyword>
<evidence type="ECO:0000313" key="10">
    <source>
        <dbReference type="EMBL" id="TEW68648.1"/>
    </source>
</evidence>
<dbReference type="Proteomes" id="UP000583101">
    <property type="component" value="Unassembled WGS sequence"/>
</dbReference>
<feature type="binding site" evidence="5">
    <location>
        <position position="100"/>
    </location>
    <ligand>
        <name>substrate</name>
    </ligand>
</feature>
<dbReference type="SMART" id="SM00839">
    <property type="entry name" value="ELFV_dehydrog"/>
    <property type="match status" value="1"/>
</dbReference>
<feature type="binding site" evidence="5">
    <location>
        <position position="76"/>
    </location>
    <ligand>
        <name>substrate</name>
    </ligand>
</feature>
<dbReference type="EMBL" id="JACIEG010000001">
    <property type="protein sequence ID" value="MBB3968353.1"/>
    <property type="molecule type" value="Genomic_DNA"/>
</dbReference>
<evidence type="ECO:0000313" key="11">
    <source>
        <dbReference type="Proteomes" id="UP000297248"/>
    </source>
</evidence>
<dbReference type="InterPro" id="IPR033524">
    <property type="entry name" value="Glu/Leu/Phe/Val_DH_AS"/>
</dbReference>
<evidence type="ECO:0000256" key="1">
    <source>
        <dbReference type="ARBA" id="ARBA00006382"/>
    </source>
</evidence>
<evidence type="ECO:0000256" key="7">
    <source>
        <dbReference type="RuleBase" id="RU004417"/>
    </source>
</evidence>
<dbReference type="CDD" id="cd01076">
    <property type="entry name" value="NAD_bind_1_Glu_DH"/>
    <property type="match status" value="1"/>
</dbReference>
<dbReference type="GO" id="GO:0004352">
    <property type="term" value="F:glutamate dehydrogenase (NAD+) activity"/>
    <property type="evidence" value="ECO:0007669"/>
    <property type="project" value="TreeGrafter"/>
</dbReference>
<evidence type="ECO:0000256" key="5">
    <source>
        <dbReference type="PIRSR" id="PIRSR000185-2"/>
    </source>
</evidence>
<dbReference type="Pfam" id="PF00208">
    <property type="entry name" value="ELFV_dehydrog"/>
    <property type="match status" value="1"/>
</dbReference>
<feature type="binding site" evidence="5">
    <location>
        <position position="239"/>
    </location>
    <ligand>
        <name>NAD(+)</name>
        <dbReference type="ChEBI" id="CHEBI:57540"/>
    </ligand>
</feature>
<dbReference type="Pfam" id="PF02812">
    <property type="entry name" value="ELFV_dehydrog_N"/>
    <property type="match status" value="1"/>
</dbReference>
<dbReference type="InterPro" id="IPR006097">
    <property type="entry name" value="Glu/Leu/Phe/Val/Trp_DH_dimer"/>
</dbReference>
<protein>
    <recommendedName>
        <fullName evidence="3">Glutamate dehydrogenase</fullName>
    </recommendedName>
</protein>
<feature type="active site" description="Proton donor" evidence="4">
    <location>
        <position position="112"/>
    </location>
</feature>
<comment type="caution">
    <text evidence="10">The sequence shown here is derived from an EMBL/GenBank/DDBJ whole genome shotgun (WGS) entry which is preliminary data.</text>
</comment>
<evidence type="ECO:0000256" key="3">
    <source>
        <dbReference type="PIRNR" id="PIRNR000185"/>
    </source>
</evidence>
<dbReference type="FunFam" id="3.40.50.720:FF:000100">
    <property type="entry name" value="Glutamate dehydrogenase 1, mitochondrial"/>
    <property type="match status" value="1"/>
</dbReference>
<evidence type="ECO:0000313" key="12">
    <source>
        <dbReference type="Proteomes" id="UP000583101"/>
    </source>
</evidence>
<name>A0A4Y8AHT9_9SPHI</name>
<feature type="site" description="Important for catalysis" evidence="6">
    <location>
        <position position="154"/>
    </location>
</feature>
<dbReference type="PIRSF" id="PIRSF000185">
    <property type="entry name" value="Glu_DH"/>
    <property type="match status" value="1"/>
</dbReference>
<dbReference type="PANTHER" id="PTHR11606:SF13">
    <property type="entry name" value="GLUTAMATE DEHYDROGENASE 1, MITOCHONDRIAL"/>
    <property type="match status" value="1"/>
</dbReference>
<keyword evidence="12" id="KW-1185">Reference proteome</keyword>
<feature type="domain" description="Glutamate/phenylalanine/leucine/valine/L-tryptophan dehydrogenase C-terminal" evidence="8">
    <location>
        <begin position="193"/>
        <end position="475"/>
    </location>
</feature>
<feature type="binding site" evidence="5">
    <location>
        <position position="200"/>
    </location>
    <ligand>
        <name>NAD(+)</name>
        <dbReference type="ChEBI" id="CHEBI:57540"/>
    </ligand>
</feature>
<reference evidence="10 11" key="1">
    <citation type="journal article" date="2016" name="Int. J. Syst. Evol. Microbiol.">
        <title>Proposal of Mucilaginibacter phyllosphaerae sp. nov. isolated from the phyllosphere of Galium album.</title>
        <authorList>
            <person name="Aydogan E.L."/>
            <person name="Busse H.J."/>
            <person name="Moser G."/>
            <person name="Muller C."/>
            <person name="Kampfer P."/>
            <person name="Glaeser S.P."/>
        </authorList>
    </citation>
    <scope>NUCLEOTIDE SEQUENCE [LARGE SCALE GENOMIC DNA]</scope>
    <source>
        <strain evidence="10 11">PP-F2FG21</strain>
    </source>
</reference>
<dbReference type="Proteomes" id="UP000297248">
    <property type="component" value="Unassembled WGS sequence"/>
</dbReference>
<dbReference type="GO" id="GO:0006538">
    <property type="term" value="P:L-glutamate catabolic process"/>
    <property type="evidence" value="ECO:0007669"/>
    <property type="project" value="TreeGrafter"/>
</dbReference>
<dbReference type="PROSITE" id="PS00074">
    <property type="entry name" value="GLFV_DEHYDROGENASE"/>
    <property type="match status" value="1"/>
</dbReference>
<dbReference type="Gene3D" id="3.40.50.720">
    <property type="entry name" value="NAD(P)-binding Rossmann-like Domain"/>
    <property type="match status" value="1"/>
</dbReference>
<dbReference type="InterPro" id="IPR033922">
    <property type="entry name" value="NAD_bind_Glu_DH"/>
</dbReference>
<dbReference type="PANTHER" id="PTHR11606">
    <property type="entry name" value="GLUTAMATE DEHYDROGENASE"/>
    <property type="match status" value="1"/>
</dbReference>
<dbReference type="InterPro" id="IPR036291">
    <property type="entry name" value="NAD(P)-bd_dom_sf"/>
</dbReference>
<sequence length="478" mass="51869">MNINNPTADQETHFFSDVCKNFDHAAQFTKHDAGLLDQIKSCNSVYRFRFPIRKGNSFEVIDAWRVEHSHHQSPTKGGIRYSEMVNEDEVMALAALMTYKCAIVNVPFGGAKGGIKINPKSYSVGELENITRRYTVELIKKNFIGPSIDVPAPDYGSGEREMGWIADTYATMNPGQLDALGAVTGKPISLHGIAGRREATGRGVAIAVRECVSVGEDMQKIGLTAGLSGKKVIVQGLGNVGYYSAKFLSEFGAVIVGLCEFEGAIYNEDGLDVEAVFQHRKSTGSILGYAGAKQEFKNTMDGLEQPCDILVPAALENQITAQNIGSIKAKIIAEGANGPTSPEAEEAFYKAGGMIIPDMYANAGGVTVSYFEWLKNLSHVAFGRINRRFEENSNLNLVNMVEGITGVPLTPIQRATIVKGASELELVNSGLEDTMIRSYHEIREIYKSNPAIGTLRNAAMVGAINKIAVSYQNLGVWP</sequence>
<reference evidence="10" key="2">
    <citation type="submission" date="2019-03" db="EMBL/GenBank/DDBJ databases">
        <authorList>
            <person name="Yan Y.-Q."/>
            <person name="Du Z.-J."/>
        </authorList>
    </citation>
    <scope>NUCLEOTIDE SEQUENCE</scope>
    <source>
        <strain evidence="10">PP-F2FG21</strain>
    </source>
</reference>
<organism evidence="10 11">
    <name type="scientific">Mucilaginibacter phyllosphaerae</name>
    <dbReference type="NCBI Taxonomy" id="1812349"/>
    <lineage>
        <taxon>Bacteria</taxon>
        <taxon>Pseudomonadati</taxon>
        <taxon>Bacteroidota</taxon>
        <taxon>Sphingobacteriia</taxon>
        <taxon>Sphingobacteriales</taxon>
        <taxon>Sphingobacteriaceae</taxon>
        <taxon>Mucilaginibacter</taxon>
    </lineage>
</organism>
<comment type="similarity">
    <text evidence="1 3 7">Belongs to the Glu/Leu/Phe/Val dehydrogenases family.</text>
</comment>
<dbReference type="PRINTS" id="PR00082">
    <property type="entry name" value="GLFDHDRGNASE"/>
</dbReference>
<dbReference type="Gene3D" id="3.40.50.10860">
    <property type="entry name" value="Leucine Dehydrogenase, chain A, domain 1"/>
    <property type="match status" value="1"/>
</dbReference>
<dbReference type="AlphaFoldDB" id="A0A4Y8AHT9"/>
<dbReference type="SUPFAM" id="SSF51735">
    <property type="entry name" value="NAD(P)-binding Rossmann-fold domains"/>
    <property type="match status" value="1"/>
</dbReference>
<accession>A0A4Y8AHT9</accession>
<dbReference type="GO" id="GO:0000166">
    <property type="term" value="F:nucleotide binding"/>
    <property type="evidence" value="ECO:0007669"/>
    <property type="project" value="UniProtKB-KW"/>
</dbReference>
<reference evidence="9 12" key="3">
    <citation type="submission" date="2020-08" db="EMBL/GenBank/DDBJ databases">
        <title>Genomic Encyclopedia of Type Strains, Phase IV (KMG-IV): sequencing the most valuable type-strain genomes for metagenomic binning, comparative biology and taxonomic classification.</title>
        <authorList>
            <person name="Goeker M."/>
        </authorList>
    </citation>
    <scope>NUCLEOTIDE SEQUENCE [LARGE SCALE GENOMIC DNA]</scope>
    <source>
        <strain evidence="9 12">DSM 100995</strain>
    </source>
</reference>
<evidence type="ECO:0000256" key="4">
    <source>
        <dbReference type="PIRSR" id="PIRSR000185-1"/>
    </source>
</evidence>
<evidence type="ECO:0000256" key="6">
    <source>
        <dbReference type="PIRSR" id="PIRSR000185-3"/>
    </source>
</evidence>
<keyword evidence="2 3" id="KW-0560">Oxidoreductase</keyword>
<evidence type="ECO:0000256" key="2">
    <source>
        <dbReference type="ARBA" id="ARBA00023002"/>
    </source>
</evidence>
<dbReference type="InterPro" id="IPR006096">
    <property type="entry name" value="Glu/Leu/Phe/Val/Trp_DH_C"/>
</dbReference>
<evidence type="ECO:0000259" key="8">
    <source>
        <dbReference type="SMART" id="SM00839"/>
    </source>
</evidence>
<dbReference type="InterPro" id="IPR014362">
    <property type="entry name" value="Glu_DH"/>
</dbReference>
<dbReference type="OrthoDB" id="9803297at2"/>
<dbReference type="SUPFAM" id="SSF53223">
    <property type="entry name" value="Aminoacid dehydrogenase-like, N-terminal domain"/>
    <property type="match status" value="1"/>
</dbReference>
<keyword evidence="5" id="KW-0547">Nucleotide-binding</keyword>
<proteinExistence type="inferred from homology"/>
<feature type="binding site" evidence="5">
    <location>
        <position position="369"/>
    </location>
    <ligand>
        <name>substrate</name>
    </ligand>
</feature>
<gene>
    <name evidence="10" type="ORF">E2R65_00345</name>
    <name evidence="9" type="ORF">GGR35_000939</name>
</gene>
<evidence type="ECO:0000313" key="9">
    <source>
        <dbReference type="EMBL" id="MBB3968353.1"/>
    </source>
</evidence>
<dbReference type="EMBL" id="SNQG01000001">
    <property type="protein sequence ID" value="TEW68648.1"/>
    <property type="molecule type" value="Genomic_DNA"/>
</dbReference>